<organism evidence="3 4">
    <name type="scientific">Streptomyces kaempferi</name>
    <dbReference type="NCBI Taxonomy" id="333725"/>
    <lineage>
        <taxon>Bacteria</taxon>
        <taxon>Bacillati</taxon>
        <taxon>Actinomycetota</taxon>
        <taxon>Actinomycetes</taxon>
        <taxon>Kitasatosporales</taxon>
        <taxon>Streptomycetaceae</taxon>
        <taxon>Streptomyces</taxon>
    </lineage>
</organism>
<keyword evidence="4" id="KW-1185">Reference proteome</keyword>
<feature type="compositionally biased region" description="Pro residues" evidence="1">
    <location>
        <begin position="50"/>
        <end position="62"/>
    </location>
</feature>
<dbReference type="EMBL" id="JBHTMM010000043">
    <property type="protein sequence ID" value="MFD1309860.1"/>
    <property type="molecule type" value="Genomic_DNA"/>
</dbReference>
<dbReference type="Proteomes" id="UP001597058">
    <property type="component" value="Unassembled WGS sequence"/>
</dbReference>
<feature type="signal peptide" evidence="2">
    <location>
        <begin position="1"/>
        <end position="22"/>
    </location>
</feature>
<accession>A0ABW3XL22</accession>
<feature type="region of interest" description="Disordered" evidence="1">
    <location>
        <begin position="20"/>
        <end position="80"/>
    </location>
</feature>
<protein>
    <submittedName>
        <fullName evidence="3">Uncharacterized protein</fullName>
    </submittedName>
</protein>
<name>A0ABW3XL22_9ACTN</name>
<gene>
    <name evidence="3" type="ORF">ACFQ5X_28865</name>
</gene>
<evidence type="ECO:0000313" key="4">
    <source>
        <dbReference type="Proteomes" id="UP001597058"/>
    </source>
</evidence>
<dbReference type="RefSeq" id="WP_381329287.1">
    <property type="nucleotide sequence ID" value="NZ_JBHTMM010000043.1"/>
</dbReference>
<comment type="caution">
    <text evidence="3">The sequence shown here is derived from an EMBL/GenBank/DDBJ whole genome shotgun (WGS) entry which is preliminary data.</text>
</comment>
<evidence type="ECO:0000256" key="2">
    <source>
        <dbReference type="SAM" id="SignalP"/>
    </source>
</evidence>
<proteinExistence type="predicted"/>
<reference evidence="4" key="1">
    <citation type="journal article" date="2019" name="Int. J. Syst. Evol. Microbiol.">
        <title>The Global Catalogue of Microorganisms (GCM) 10K type strain sequencing project: providing services to taxonomists for standard genome sequencing and annotation.</title>
        <authorList>
            <consortium name="The Broad Institute Genomics Platform"/>
            <consortium name="The Broad Institute Genome Sequencing Center for Infectious Disease"/>
            <person name="Wu L."/>
            <person name="Ma J."/>
        </authorList>
    </citation>
    <scope>NUCLEOTIDE SEQUENCE [LARGE SCALE GENOMIC DNA]</scope>
    <source>
        <strain evidence="4">CGMCC 4.7020</strain>
    </source>
</reference>
<evidence type="ECO:0000313" key="3">
    <source>
        <dbReference type="EMBL" id="MFD1309860.1"/>
    </source>
</evidence>
<feature type="compositionally biased region" description="Low complexity" evidence="1">
    <location>
        <begin position="63"/>
        <end position="80"/>
    </location>
</feature>
<evidence type="ECO:0000256" key="1">
    <source>
        <dbReference type="SAM" id="MobiDB-lite"/>
    </source>
</evidence>
<sequence length="80" mass="7900">MRRPVTTVLLVAGFLFGPVACTHDSDCPAPTPSTVQPSTGTKTPTKAPTSNPPTSPSAPAPTGPASSDPSNDSPSATDGP</sequence>
<feature type="chain" id="PRO_5046243647" evidence="2">
    <location>
        <begin position="23"/>
        <end position="80"/>
    </location>
</feature>
<keyword evidence="2" id="KW-0732">Signal</keyword>